<reference evidence="1 2" key="1">
    <citation type="submission" date="2018-02" db="EMBL/GenBank/DDBJ databases">
        <title>Genome sequence of the basidiomycete white-rot fungus Phlebia centrifuga.</title>
        <authorList>
            <person name="Granchi Z."/>
            <person name="Peng M."/>
            <person name="de Vries R.P."/>
            <person name="Hilden K."/>
            <person name="Makela M.R."/>
            <person name="Grigoriev I."/>
            <person name="Riley R."/>
        </authorList>
    </citation>
    <scope>NUCLEOTIDE SEQUENCE [LARGE SCALE GENOMIC DNA]</scope>
    <source>
        <strain evidence="1 2">FBCC195</strain>
    </source>
</reference>
<dbReference type="AlphaFoldDB" id="A0A2R6PG02"/>
<keyword evidence="2" id="KW-1185">Reference proteome</keyword>
<name>A0A2R6PG02_9APHY</name>
<sequence length="145" mass="17176">MQPPVYLYGWEIDRNKLLRYAKRNNLREYVEELRWSEDEENEDEDIEPEIVIVHDRPLTIINVLFTLAKEAGVQPRYKCPLGSVFAHGTMVPFFALYSNYQLADAPPKTEIIALQNHLRARIGETEPPKWLPDDDEFRWRPLYCQ</sequence>
<comment type="caution">
    <text evidence="1">The sequence shown here is derived from an EMBL/GenBank/DDBJ whole genome shotgun (WGS) entry which is preliminary data.</text>
</comment>
<proteinExistence type="predicted"/>
<evidence type="ECO:0000313" key="2">
    <source>
        <dbReference type="Proteomes" id="UP000186601"/>
    </source>
</evidence>
<dbReference type="EMBL" id="MLYV02000495">
    <property type="protein sequence ID" value="PSR90492.1"/>
    <property type="molecule type" value="Genomic_DNA"/>
</dbReference>
<gene>
    <name evidence="1" type="ORF">PHLCEN_2v4910</name>
</gene>
<dbReference type="Proteomes" id="UP000186601">
    <property type="component" value="Unassembled WGS sequence"/>
</dbReference>
<organism evidence="1 2">
    <name type="scientific">Hermanssonia centrifuga</name>
    <dbReference type="NCBI Taxonomy" id="98765"/>
    <lineage>
        <taxon>Eukaryota</taxon>
        <taxon>Fungi</taxon>
        <taxon>Dikarya</taxon>
        <taxon>Basidiomycota</taxon>
        <taxon>Agaricomycotina</taxon>
        <taxon>Agaricomycetes</taxon>
        <taxon>Polyporales</taxon>
        <taxon>Meruliaceae</taxon>
        <taxon>Hermanssonia</taxon>
    </lineage>
</organism>
<evidence type="ECO:0000313" key="1">
    <source>
        <dbReference type="EMBL" id="PSR90492.1"/>
    </source>
</evidence>
<accession>A0A2R6PG02</accession>
<protein>
    <submittedName>
        <fullName evidence="1">Uncharacterized protein</fullName>
    </submittedName>
</protein>
<dbReference type="OrthoDB" id="2795339at2759"/>